<sequence>MNEIEWKSVPGYSNYQLNMATLSVRNLSTNKNLVLRKGMVQLIGKNGNISINIPRLLFCVSKGVDPRRVPRNIIVVLENGHPVAYDRSSYMSGKIKSVYHEKTNQNPLESYTNARNFIDNIISAMESGDYTTVVKSLYGYRDKLIGRIMKNGVMRNENEAVELASAAIERTVSNIVSGVPVFFPFQYMYGVAKGISMDVHRAEKATRDFIRSNPNYKSYEKRDII</sequence>
<dbReference type="RefSeq" id="WP_032533311.1">
    <property type="nucleotide sequence ID" value="NZ_JGEA01000022.1"/>
</dbReference>
<evidence type="ECO:0000313" key="1">
    <source>
        <dbReference type="EMBL" id="EYA14587.1"/>
    </source>
</evidence>
<protein>
    <submittedName>
        <fullName evidence="1">Uncharacterized protein</fullName>
    </submittedName>
</protein>
<comment type="caution">
    <text evidence="1">The sequence shown here is derived from an EMBL/GenBank/DDBJ whole genome shotgun (WGS) entry which is preliminary data.</text>
</comment>
<name>A0AAN4SJM3_BACFG</name>
<reference evidence="1 2" key="1">
    <citation type="submission" date="2014-02" db="EMBL/GenBank/DDBJ databases">
        <authorList>
            <person name="Sears C."/>
            <person name="Carroll K."/>
            <person name="Sack B.R."/>
            <person name="Qadri F."/>
            <person name="Myers L.L."/>
            <person name="Chung G.-T."/>
            <person name="Escheverria P."/>
            <person name="Fraser C.M."/>
            <person name="Sadzewicz L."/>
            <person name="Shefchek K.A."/>
            <person name="Tallon L."/>
            <person name="Das S.P."/>
            <person name="Daugherty S."/>
            <person name="Mongodin E.F."/>
        </authorList>
    </citation>
    <scope>NUCLEOTIDE SEQUENCE [LARGE SCALE GENOMIC DNA]</scope>
    <source>
        <strain evidence="1 2">1007-1-F #10</strain>
    </source>
</reference>
<evidence type="ECO:0000313" key="2">
    <source>
        <dbReference type="Proteomes" id="UP000022433"/>
    </source>
</evidence>
<organism evidence="1 2">
    <name type="scientific">Bacteroides fragilis str. 1007-1-F #10</name>
    <dbReference type="NCBI Taxonomy" id="1339295"/>
    <lineage>
        <taxon>Bacteria</taxon>
        <taxon>Pseudomonadati</taxon>
        <taxon>Bacteroidota</taxon>
        <taxon>Bacteroidia</taxon>
        <taxon>Bacteroidales</taxon>
        <taxon>Bacteroidaceae</taxon>
        <taxon>Bacteroides</taxon>
    </lineage>
</organism>
<proteinExistence type="predicted"/>
<accession>A0AAN4SJM3</accession>
<dbReference type="EMBL" id="JGEA01000022">
    <property type="protein sequence ID" value="EYA14587.1"/>
    <property type="molecule type" value="Genomic_DNA"/>
</dbReference>
<dbReference type="AlphaFoldDB" id="A0AAN4SJM3"/>
<gene>
    <name evidence="1" type="ORF">M104_2297</name>
</gene>
<dbReference type="Proteomes" id="UP000022433">
    <property type="component" value="Unassembled WGS sequence"/>
</dbReference>